<dbReference type="AlphaFoldDB" id="A0A0F3QC11"/>
<evidence type="ECO:0000313" key="3">
    <source>
        <dbReference type="EMBL" id="KJV89691.1"/>
    </source>
</evidence>
<proteinExistence type="predicted"/>
<sequence length="292" mass="33697">MFKKYIFILLLLVTSIVKAENIEVNNLDKIKQDFEENYIKNYLPQDLLVVIDLDKILFKPLLSLGEQIDKDVYAKLAPTLQKISKNPKNIYIDQLILTSDKYKKELLDSNFPNFVSDIRNKNIPIIAVNGGFTGNFNNIPKFEIWIADYLKKNFNIDFSNSFPKNNYIIFNNLKSFSNTYPVFYKGILTSNNISGAELMINFFVQMNFMPKVLIMVSGSTELLSSMEAQLANYSSSVLFIGYYYNNQDSRDNNANYNVIINDLTNQMNNIKRNNPPLKTNNAKSKNPYDQSK</sequence>
<name>A0A0F3QC11_RICBE</name>
<evidence type="ECO:0000256" key="1">
    <source>
        <dbReference type="ARBA" id="ARBA00022729"/>
    </source>
</evidence>
<reference evidence="3 4" key="1">
    <citation type="submission" date="2015-02" db="EMBL/GenBank/DDBJ databases">
        <title>Genome Sequencing of Rickettsiales.</title>
        <authorList>
            <person name="Daugherty S.C."/>
            <person name="Su Q."/>
            <person name="Abolude K."/>
            <person name="Beier-Sexton M."/>
            <person name="Carlyon J.A."/>
            <person name="Carter R."/>
            <person name="Day N.P."/>
            <person name="Dumler S.J."/>
            <person name="Dyachenko V."/>
            <person name="Godinez A."/>
            <person name="Kurtti T.J."/>
            <person name="Lichay M."/>
            <person name="Mullins K.E."/>
            <person name="Ott S."/>
            <person name="Pappas-Brown V."/>
            <person name="Paris D.H."/>
            <person name="Patel P."/>
            <person name="Richards A.L."/>
            <person name="Sadzewicz L."/>
            <person name="Sears K."/>
            <person name="Seidman D."/>
            <person name="Sengamalay N."/>
            <person name="Stenos J."/>
            <person name="Tallon L.J."/>
            <person name="Vincent G."/>
            <person name="Fraser C.M."/>
            <person name="Munderloh U."/>
            <person name="Dunning-Hotopp J.C."/>
        </authorList>
    </citation>
    <scope>NUCLEOTIDE SEQUENCE [LARGE SCALE GENOMIC DNA]</scope>
    <source>
        <strain evidence="3 4">RML An4</strain>
    </source>
</reference>
<dbReference type="PATRIC" id="fig|1359193.3.peg.654"/>
<evidence type="ECO:0000256" key="2">
    <source>
        <dbReference type="SAM" id="MobiDB-lite"/>
    </source>
</evidence>
<dbReference type="RefSeq" id="WP_012151907.1">
    <property type="nucleotide sequence ID" value="NZ_LAOI01000001.1"/>
</dbReference>
<dbReference type="Pfam" id="PF11019">
    <property type="entry name" value="DUF2608"/>
    <property type="match status" value="1"/>
</dbReference>
<protein>
    <submittedName>
        <fullName evidence="3">Uncharacterized protein</fullName>
    </submittedName>
</protein>
<accession>A0A0F3QC11</accession>
<comment type="caution">
    <text evidence="3">The sequence shown here is derived from an EMBL/GenBank/DDBJ whole genome shotgun (WGS) entry which is preliminary data.</text>
</comment>
<feature type="region of interest" description="Disordered" evidence="2">
    <location>
        <begin position="271"/>
        <end position="292"/>
    </location>
</feature>
<gene>
    <name evidence="3" type="ORF">RBEAN4_0672</name>
</gene>
<keyword evidence="1" id="KW-0732">Signal</keyword>
<dbReference type="EMBL" id="LAOI01000001">
    <property type="protein sequence ID" value="KJV89691.1"/>
    <property type="molecule type" value="Genomic_DNA"/>
</dbReference>
<keyword evidence="4" id="KW-1185">Reference proteome</keyword>
<dbReference type="Proteomes" id="UP000033661">
    <property type="component" value="Unassembled WGS sequence"/>
</dbReference>
<dbReference type="InterPro" id="IPR022565">
    <property type="entry name" value="DUF2608"/>
</dbReference>
<organism evidence="3 4">
    <name type="scientific">Rickettsia bellii str. RML An4</name>
    <dbReference type="NCBI Taxonomy" id="1359193"/>
    <lineage>
        <taxon>Bacteria</taxon>
        <taxon>Pseudomonadati</taxon>
        <taxon>Pseudomonadota</taxon>
        <taxon>Alphaproteobacteria</taxon>
        <taxon>Rickettsiales</taxon>
        <taxon>Rickettsiaceae</taxon>
        <taxon>Rickettsieae</taxon>
        <taxon>Rickettsia</taxon>
        <taxon>belli group</taxon>
    </lineage>
</organism>
<evidence type="ECO:0000313" key="4">
    <source>
        <dbReference type="Proteomes" id="UP000033661"/>
    </source>
</evidence>